<keyword evidence="3" id="KW-0808">Transferase</keyword>
<feature type="active site" description="Proton donor" evidence="7">
    <location>
        <position position="143"/>
    </location>
</feature>
<dbReference type="GO" id="GO:0008652">
    <property type="term" value="P:amino acid biosynthetic process"/>
    <property type="evidence" value="ECO:0007669"/>
    <property type="project" value="UniProtKB-KW"/>
</dbReference>
<dbReference type="SMART" id="SM01133">
    <property type="entry name" value="DeoC"/>
    <property type="match status" value="1"/>
</dbReference>
<keyword evidence="4" id="KW-0057">Aromatic amino acid biosynthesis</keyword>
<reference evidence="8 9" key="1">
    <citation type="journal article" date="2014" name="PLoS Genet.">
        <title>Phylogenetically driven sequencing of extremely halophilic archaea reveals strategies for static and dynamic osmo-response.</title>
        <authorList>
            <person name="Becker E.A."/>
            <person name="Seitzer P.M."/>
            <person name="Tritt A."/>
            <person name="Larsen D."/>
            <person name="Krusor M."/>
            <person name="Yao A.I."/>
            <person name="Wu D."/>
            <person name="Madern D."/>
            <person name="Eisen J.A."/>
            <person name="Darling A.E."/>
            <person name="Facciotti M.T."/>
        </authorList>
    </citation>
    <scope>NUCLEOTIDE SEQUENCE [LARGE SCALE GENOMIC DNA]</scope>
    <source>
        <strain evidence="8 9">DSM 5350</strain>
    </source>
</reference>
<dbReference type="Gene3D" id="3.20.20.70">
    <property type="entry name" value="Aldolase class I"/>
    <property type="match status" value="1"/>
</dbReference>
<protein>
    <recommendedName>
        <fullName evidence="6">2-amino-3,7-dideoxy-D-threo-hept-6-ulosonate synthase</fullName>
        <ecNumber evidence="6">2.2.1.10</ecNumber>
    </recommendedName>
</protein>
<dbReference type="InterPro" id="IPR010210">
    <property type="entry name" value="ADH_synthase"/>
</dbReference>
<dbReference type="EMBL" id="AOMD01000012">
    <property type="protein sequence ID" value="EMA46803.1"/>
    <property type="molecule type" value="Genomic_DNA"/>
</dbReference>
<dbReference type="InterPro" id="IPR050456">
    <property type="entry name" value="DeoC/FbaB_aldolase"/>
</dbReference>
<dbReference type="PIRSF" id="PIRSF038992">
    <property type="entry name" value="Aldolase_Ia"/>
    <property type="match status" value="1"/>
</dbReference>
<comment type="similarity">
    <text evidence="1">Belongs to the DeoC/FbaB aldolase family.</text>
</comment>
<proteinExistence type="inferred from homology"/>
<dbReference type="EC" id="2.2.1.10" evidence="6"/>
<evidence type="ECO:0000256" key="2">
    <source>
        <dbReference type="ARBA" id="ARBA00022605"/>
    </source>
</evidence>
<dbReference type="InParanoid" id="M0MN48"/>
<accession>M0MN48</accession>
<dbReference type="Pfam" id="PF01791">
    <property type="entry name" value="DeoC"/>
    <property type="match status" value="1"/>
</dbReference>
<name>M0MN48_9EURY</name>
<evidence type="ECO:0000256" key="5">
    <source>
        <dbReference type="ARBA" id="ARBA00023270"/>
    </source>
</evidence>
<evidence type="ECO:0000313" key="9">
    <source>
        <dbReference type="Proteomes" id="UP000011669"/>
    </source>
</evidence>
<dbReference type="NCBIfam" id="TIGR01949">
    <property type="entry name" value="ADH_synth"/>
    <property type="match status" value="1"/>
</dbReference>
<sequence length="260" mass="27061">MTVGVTARLDRIGTDGRIVNVPMDHGITLGAVDGLRRIEATIDAVTRGGADSVLTQKGLAPRVHPNKNGAGYIVHLNASTATGPDTNDKRLTGTVTEAVRAGADAVSLHVNVGSDFEPRQLEQLAQITRTATEYGMPVLAMTYARGPGVDESDPERLAHAVRLAEEAGADVAKTAYSGDAASYERVTEATGLPVIMAGGDPEGNEATLENVRGAMDAGAAGVSIGRTVFQHDDPEAMTRAVTAVVHDDRSVDDALARAEL</sequence>
<dbReference type="PANTHER" id="PTHR47916:SF1">
    <property type="entry name" value="3-HYDROXY-5-PHOSPHONOOXYPENTANE-2,4-DIONE THIOLASE"/>
    <property type="match status" value="1"/>
</dbReference>
<dbReference type="InterPro" id="IPR002915">
    <property type="entry name" value="DeoC/FbaB/LacD_aldolase"/>
</dbReference>
<dbReference type="GO" id="GO:0016836">
    <property type="term" value="F:hydro-lyase activity"/>
    <property type="evidence" value="ECO:0007669"/>
    <property type="project" value="InterPro"/>
</dbReference>
<keyword evidence="2" id="KW-0028">Amino-acid biosynthesis</keyword>
<dbReference type="OrthoDB" id="50091at2157"/>
<dbReference type="FunCoup" id="M0MN48">
    <property type="interactions" value="86"/>
</dbReference>
<dbReference type="CDD" id="cd00958">
    <property type="entry name" value="DhnA"/>
    <property type="match status" value="1"/>
</dbReference>
<keyword evidence="9" id="KW-1185">Reference proteome</keyword>
<dbReference type="GO" id="GO:0004332">
    <property type="term" value="F:fructose-bisphosphate aldolase activity"/>
    <property type="evidence" value="ECO:0007669"/>
    <property type="project" value="InterPro"/>
</dbReference>
<keyword evidence="5" id="KW-0704">Schiff base</keyword>
<dbReference type="Proteomes" id="UP000011669">
    <property type="component" value="Unassembled WGS sequence"/>
</dbReference>
<evidence type="ECO:0000256" key="6">
    <source>
        <dbReference type="NCBIfam" id="TIGR01949"/>
    </source>
</evidence>
<gene>
    <name evidence="8" type="ORF">C449_04016</name>
</gene>
<comment type="caution">
    <text evidence="8">The sequence shown here is derived from an EMBL/GenBank/DDBJ whole genome shotgun (WGS) entry which is preliminary data.</text>
</comment>
<dbReference type="GO" id="GO:0009073">
    <property type="term" value="P:aromatic amino acid family biosynthetic process"/>
    <property type="evidence" value="ECO:0007669"/>
    <property type="project" value="UniProtKB-KW"/>
</dbReference>
<organism evidence="8 9">
    <name type="scientific">Halococcus saccharolyticus DSM 5350</name>
    <dbReference type="NCBI Taxonomy" id="1227455"/>
    <lineage>
        <taxon>Archaea</taxon>
        <taxon>Methanobacteriati</taxon>
        <taxon>Methanobacteriota</taxon>
        <taxon>Stenosarchaea group</taxon>
        <taxon>Halobacteria</taxon>
        <taxon>Halobacteriales</taxon>
        <taxon>Halococcaceae</taxon>
        <taxon>Halococcus</taxon>
    </lineage>
</organism>
<dbReference type="STRING" id="1227455.C449_04016"/>
<feature type="active site" description="Schiff-base intermediate with dihydroxyacetone-P" evidence="7">
    <location>
        <position position="173"/>
    </location>
</feature>
<evidence type="ECO:0000256" key="4">
    <source>
        <dbReference type="ARBA" id="ARBA00023141"/>
    </source>
</evidence>
<dbReference type="RefSeq" id="WP_006076648.1">
    <property type="nucleotide sequence ID" value="NZ_AOMD01000012.1"/>
</dbReference>
<evidence type="ECO:0000313" key="8">
    <source>
        <dbReference type="EMBL" id="EMA46803.1"/>
    </source>
</evidence>
<dbReference type="InterPro" id="IPR013785">
    <property type="entry name" value="Aldolase_TIM"/>
</dbReference>
<dbReference type="GO" id="GO:0016740">
    <property type="term" value="F:transferase activity"/>
    <property type="evidence" value="ECO:0007669"/>
    <property type="project" value="UniProtKB-KW"/>
</dbReference>
<dbReference type="NCBIfam" id="NF005556">
    <property type="entry name" value="PRK07226.1"/>
    <property type="match status" value="1"/>
</dbReference>
<dbReference type="SUPFAM" id="SSF51569">
    <property type="entry name" value="Aldolase"/>
    <property type="match status" value="1"/>
</dbReference>
<dbReference type="InterPro" id="IPR041720">
    <property type="entry name" value="FbaB-like"/>
</dbReference>
<evidence type="ECO:0000256" key="7">
    <source>
        <dbReference type="PIRSR" id="PIRSR038992-1"/>
    </source>
</evidence>
<dbReference type="AlphaFoldDB" id="M0MN48"/>
<evidence type="ECO:0000256" key="1">
    <source>
        <dbReference type="ARBA" id="ARBA00008116"/>
    </source>
</evidence>
<evidence type="ECO:0000256" key="3">
    <source>
        <dbReference type="ARBA" id="ARBA00022679"/>
    </source>
</evidence>
<keyword evidence="8" id="KW-0456">Lyase</keyword>
<dbReference type="PATRIC" id="fig|1227455.4.peg.817"/>
<dbReference type="PANTHER" id="PTHR47916">
    <property type="entry name" value="FRUCTOSE-BISPHOSPHATE ALDOLASE CLASS 1"/>
    <property type="match status" value="1"/>
</dbReference>